<feature type="region of interest" description="Disordered" evidence="1">
    <location>
        <begin position="1"/>
        <end position="43"/>
    </location>
</feature>
<evidence type="ECO:0000313" key="2">
    <source>
        <dbReference type="Ensembl" id="ENSMLEP00000023636.1"/>
    </source>
</evidence>
<evidence type="ECO:0000313" key="3">
    <source>
        <dbReference type="Proteomes" id="UP000233140"/>
    </source>
</evidence>
<accession>A0A2K5Z738</accession>
<dbReference type="AlphaFoldDB" id="A0A2K5Z738"/>
<sequence>MEVRPLGPQPQECGEGKPLARGSGLGSEGGDYKSENSTLLPGAKNSLQDSVSRSILLNRLDFETPFASFSASLVSVINHREWFLPETDLAGEVTGFEGNKFSRSCAQFLLGNTWPVFPASGTWRESCILSPKKTRSSWWTDVG</sequence>
<dbReference type="Ensembl" id="ENSMLET00000047154.1">
    <property type="protein sequence ID" value="ENSMLEP00000023636.1"/>
    <property type="gene ID" value="ENSMLEG00000036002.1"/>
</dbReference>
<proteinExistence type="predicted"/>
<protein>
    <submittedName>
        <fullName evidence="2">Uncharacterized protein</fullName>
    </submittedName>
</protein>
<dbReference type="OMA" id="GNTWPVF"/>
<reference evidence="2" key="2">
    <citation type="submission" date="2025-09" db="UniProtKB">
        <authorList>
            <consortium name="Ensembl"/>
        </authorList>
    </citation>
    <scope>IDENTIFICATION</scope>
</reference>
<evidence type="ECO:0000256" key="1">
    <source>
        <dbReference type="SAM" id="MobiDB-lite"/>
    </source>
</evidence>
<dbReference type="GeneTree" id="ENSGT00910000148827"/>
<dbReference type="Proteomes" id="UP000233140">
    <property type="component" value="Unassembled WGS sequence"/>
</dbReference>
<organism evidence="2 3">
    <name type="scientific">Mandrillus leucophaeus</name>
    <name type="common">Drill</name>
    <name type="synonym">Papio leucophaeus</name>
    <dbReference type="NCBI Taxonomy" id="9568"/>
    <lineage>
        <taxon>Eukaryota</taxon>
        <taxon>Metazoa</taxon>
        <taxon>Chordata</taxon>
        <taxon>Craniata</taxon>
        <taxon>Vertebrata</taxon>
        <taxon>Euteleostomi</taxon>
        <taxon>Mammalia</taxon>
        <taxon>Eutheria</taxon>
        <taxon>Euarchontoglires</taxon>
        <taxon>Primates</taxon>
        <taxon>Haplorrhini</taxon>
        <taxon>Catarrhini</taxon>
        <taxon>Cercopithecidae</taxon>
        <taxon>Cercopithecinae</taxon>
        <taxon>Mandrillus</taxon>
    </lineage>
</organism>
<name>A0A2K5Z738_MANLE</name>
<reference evidence="2" key="1">
    <citation type="submission" date="2025-08" db="UniProtKB">
        <authorList>
            <consortium name="Ensembl"/>
        </authorList>
    </citation>
    <scope>IDENTIFICATION</scope>
</reference>
<keyword evidence="3" id="KW-1185">Reference proteome</keyword>